<dbReference type="SUPFAM" id="SSF88659">
    <property type="entry name" value="Sigma3 and sigma4 domains of RNA polymerase sigma factors"/>
    <property type="match status" value="1"/>
</dbReference>
<gene>
    <name evidence="1" type="ORF">D1B32_11435</name>
</gene>
<comment type="caution">
    <text evidence="1">The sequence shown here is derived from an EMBL/GenBank/DDBJ whole genome shotgun (WGS) entry which is preliminary data.</text>
</comment>
<dbReference type="InterPro" id="IPR013324">
    <property type="entry name" value="RNA_pol_sigma_r3/r4-like"/>
</dbReference>
<reference evidence="1 2" key="1">
    <citation type="journal article" date="2007" name="Int. J. Syst. Evol. Microbiol.">
        <title>Oceanobacillus profundus sp. nov., isolated from a deep-sea sediment core.</title>
        <authorList>
            <person name="Kim Y.G."/>
            <person name="Choi D.H."/>
            <person name="Hyun S."/>
            <person name="Cho B.C."/>
        </authorList>
    </citation>
    <scope>NUCLEOTIDE SEQUENCE [LARGE SCALE GENOMIC DNA]</scope>
    <source>
        <strain evidence="1 2">DSM 18246</strain>
    </source>
</reference>
<dbReference type="EMBL" id="QWEH01000007">
    <property type="protein sequence ID" value="RHW31844.1"/>
    <property type="molecule type" value="Genomic_DNA"/>
</dbReference>
<accession>A0A417YGF7</accession>
<dbReference type="RefSeq" id="WP_118889402.1">
    <property type="nucleotide sequence ID" value="NZ_PHUT01000007.1"/>
</dbReference>
<evidence type="ECO:0000313" key="2">
    <source>
        <dbReference type="Proteomes" id="UP000285456"/>
    </source>
</evidence>
<sequence>MKLCNQGIEKLVKEIHNGKDPSELVEQYDNFINKYLRMFTHGTIDFSNYDLRMFLSCYIKNETDRRNLRRGKYHSKQDYANAYEVLNYLQQAFEDYESREIYHELVIPFLICIKRYTFMNKSFSKYLYSTYRYELLRHINNLIFQRAKVTEMSQPSVELEINIKEEEEMYFDDDLKLNHPYWLNGKDTLDPFNQFRREERLILVKYYLEKYTDQEIGRLIGRNRRSVNRSRLRVIRKLEDDIRGGQVKWSRWIH</sequence>
<dbReference type="Proteomes" id="UP000285456">
    <property type="component" value="Unassembled WGS sequence"/>
</dbReference>
<dbReference type="AlphaFoldDB" id="A0A417YGF7"/>
<name>A0A417YGF7_9BACI</name>
<evidence type="ECO:0000313" key="1">
    <source>
        <dbReference type="EMBL" id="RHW31844.1"/>
    </source>
</evidence>
<organism evidence="1 2">
    <name type="scientific">Oceanobacillus profundus</name>
    <dbReference type="NCBI Taxonomy" id="372463"/>
    <lineage>
        <taxon>Bacteria</taxon>
        <taxon>Bacillati</taxon>
        <taxon>Bacillota</taxon>
        <taxon>Bacilli</taxon>
        <taxon>Bacillales</taxon>
        <taxon>Bacillaceae</taxon>
        <taxon>Oceanobacillus</taxon>
    </lineage>
</organism>
<dbReference type="OrthoDB" id="2974454at2"/>
<protein>
    <submittedName>
        <fullName evidence="1">Uncharacterized protein</fullName>
    </submittedName>
</protein>
<proteinExistence type="predicted"/>
<keyword evidence="2" id="KW-1185">Reference proteome</keyword>